<accession>A0A819XZN0</accession>
<organism evidence="1 2">
    <name type="scientific">Rotaria sordida</name>
    <dbReference type="NCBI Taxonomy" id="392033"/>
    <lineage>
        <taxon>Eukaryota</taxon>
        <taxon>Metazoa</taxon>
        <taxon>Spiralia</taxon>
        <taxon>Gnathifera</taxon>
        <taxon>Rotifera</taxon>
        <taxon>Eurotatoria</taxon>
        <taxon>Bdelloidea</taxon>
        <taxon>Philodinida</taxon>
        <taxon>Philodinidae</taxon>
        <taxon>Rotaria</taxon>
    </lineage>
</organism>
<evidence type="ECO:0000313" key="2">
    <source>
        <dbReference type="Proteomes" id="UP000663836"/>
    </source>
</evidence>
<reference evidence="1" key="1">
    <citation type="submission" date="2021-02" db="EMBL/GenBank/DDBJ databases">
        <authorList>
            <person name="Nowell W R."/>
        </authorList>
    </citation>
    <scope>NUCLEOTIDE SEQUENCE</scope>
</reference>
<name>A0A819XZN0_9BILA</name>
<gene>
    <name evidence="1" type="ORF">JBS370_LOCUS33994</name>
</gene>
<proteinExistence type="predicted"/>
<dbReference type="EMBL" id="CAJOBD010010338">
    <property type="protein sequence ID" value="CAF4151101.1"/>
    <property type="molecule type" value="Genomic_DNA"/>
</dbReference>
<feature type="non-terminal residue" evidence="1">
    <location>
        <position position="1"/>
    </location>
</feature>
<dbReference type="Proteomes" id="UP000663836">
    <property type="component" value="Unassembled WGS sequence"/>
</dbReference>
<comment type="caution">
    <text evidence="1">The sequence shown here is derived from an EMBL/GenBank/DDBJ whole genome shotgun (WGS) entry which is preliminary data.</text>
</comment>
<sequence length="186" mass="21240">MDRMHAPNLDEIIAAEFKWTISEHATTLYNPPRKIINEALLNVHKNNETVLPSYAALQRIIGCKCKKNIILLPCSISFRNIIISQQFKLTSNGDRCLLYDNEDNNAKIIILSSDNDLNHLCGPKHWHADGTFGLQQQFVNNHEIQHSVKGFACLSFVSEDFIVKEYEKIQGESCDKITDSSERHNE</sequence>
<protein>
    <submittedName>
        <fullName evidence="1">Uncharacterized protein</fullName>
    </submittedName>
</protein>
<evidence type="ECO:0000313" key="1">
    <source>
        <dbReference type="EMBL" id="CAF4151101.1"/>
    </source>
</evidence>
<dbReference type="AlphaFoldDB" id="A0A819XZN0"/>